<reference evidence="1" key="1">
    <citation type="submission" date="2021-11" db="EMBL/GenBank/DDBJ databases">
        <title>Description of novel Flavobacterium species.</title>
        <authorList>
            <person name="Saticioglu I.B."/>
            <person name="Ay H."/>
            <person name="Altun S."/>
            <person name="Duman M."/>
        </authorList>
    </citation>
    <scope>NUCLEOTIDE SEQUENCE</scope>
    <source>
        <strain evidence="1">F-65</strain>
    </source>
</reference>
<name>A0ABS8MXC2_9FLAO</name>
<accession>A0ABS8MXC2</accession>
<comment type="caution">
    <text evidence="1">The sequence shown here is derived from an EMBL/GenBank/DDBJ whole genome shotgun (WGS) entry which is preliminary data.</text>
</comment>
<dbReference type="EMBL" id="JAJJMO010000001">
    <property type="protein sequence ID" value="MCC9073431.1"/>
    <property type="molecule type" value="Genomic_DNA"/>
</dbReference>
<proteinExistence type="predicted"/>
<sequence>MKLLFCLEGTERPAEAPVTLLEKSNLLKSIVMQSGKKLTKNSIFTLIKTMKYEIN</sequence>
<dbReference type="Proteomes" id="UP001430919">
    <property type="component" value="Unassembled WGS sequence"/>
</dbReference>
<organism evidence="1 2">
    <name type="scientific">Flavobacterium pisciphilum</name>
    <dbReference type="NCBI Taxonomy" id="2893755"/>
    <lineage>
        <taxon>Bacteria</taxon>
        <taxon>Pseudomonadati</taxon>
        <taxon>Bacteroidota</taxon>
        <taxon>Flavobacteriia</taxon>
        <taxon>Flavobacteriales</taxon>
        <taxon>Flavobacteriaceae</taxon>
        <taxon>Flavobacterium</taxon>
    </lineage>
</organism>
<gene>
    <name evidence="1" type="ORF">LNQ49_17795</name>
</gene>
<evidence type="ECO:0000313" key="1">
    <source>
        <dbReference type="EMBL" id="MCC9073431.1"/>
    </source>
</evidence>
<protein>
    <submittedName>
        <fullName evidence="1">Uncharacterized protein</fullName>
    </submittedName>
</protein>
<dbReference type="RefSeq" id="WP_229990355.1">
    <property type="nucleotide sequence ID" value="NZ_JAJJMO010000001.1"/>
</dbReference>
<evidence type="ECO:0000313" key="2">
    <source>
        <dbReference type="Proteomes" id="UP001430919"/>
    </source>
</evidence>
<keyword evidence="2" id="KW-1185">Reference proteome</keyword>